<dbReference type="AlphaFoldDB" id="A0A143BM27"/>
<organism evidence="1 2">
    <name type="scientific">Gemmatimonas phototrophica</name>
    <dbReference type="NCBI Taxonomy" id="1379270"/>
    <lineage>
        <taxon>Bacteria</taxon>
        <taxon>Pseudomonadati</taxon>
        <taxon>Gemmatimonadota</taxon>
        <taxon>Gemmatimonadia</taxon>
        <taxon>Gemmatimonadales</taxon>
        <taxon>Gemmatimonadaceae</taxon>
        <taxon>Gemmatimonas</taxon>
    </lineage>
</organism>
<sequence length="105" mass="11622">MGSSVSGLPHNTQVRITSEGRSGVIHFENPQSTFSMWWEFAGAGALAIINIPSVAQWESTTKLPLSQREDVLRIIGEHVVRTQTSGRGRYDVDEQFITVYADTTV</sequence>
<name>A0A143BM27_9BACT</name>
<dbReference type="KEGG" id="gph:GEMMAAP_17740"/>
<gene>
    <name evidence="1" type="ORF">GEMMAAP_17740</name>
</gene>
<dbReference type="Proteomes" id="UP000076404">
    <property type="component" value="Chromosome"/>
</dbReference>
<dbReference type="STRING" id="1379270.GEMMAAP_17740"/>
<dbReference type="EMBL" id="CP011454">
    <property type="protein sequence ID" value="AMW06129.1"/>
    <property type="molecule type" value="Genomic_DNA"/>
</dbReference>
<proteinExistence type="predicted"/>
<accession>A0A143BM27</accession>
<keyword evidence="2" id="KW-1185">Reference proteome</keyword>
<reference evidence="1 2" key="2">
    <citation type="journal article" date="2016" name="Environ. Microbiol. Rep.">
        <title>Metagenomic evidence for the presence of phototrophic Gemmatimonadetes bacteria in diverse environments.</title>
        <authorList>
            <person name="Zeng Y."/>
            <person name="Baumbach J."/>
            <person name="Barbosa E.G."/>
            <person name="Azevedo V."/>
            <person name="Zhang C."/>
            <person name="Koblizek M."/>
        </authorList>
    </citation>
    <scope>NUCLEOTIDE SEQUENCE [LARGE SCALE GENOMIC DNA]</scope>
    <source>
        <strain evidence="1 2">AP64</strain>
    </source>
</reference>
<reference evidence="1 2" key="1">
    <citation type="journal article" date="2014" name="Proc. Natl. Acad. Sci. U.S.A.">
        <title>Functional type 2 photosynthetic reaction centers found in the rare bacterial phylum Gemmatimonadetes.</title>
        <authorList>
            <person name="Zeng Y."/>
            <person name="Feng F."/>
            <person name="Medova H."/>
            <person name="Dean J."/>
            <person name="Koblizek M."/>
        </authorList>
    </citation>
    <scope>NUCLEOTIDE SEQUENCE [LARGE SCALE GENOMIC DNA]</scope>
    <source>
        <strain evidence="1 2">AP64</strain>
    </source>
</reference>
<protein>
    <submittedName>
        <fullName evidence="1">Uncharacterized protein</fullName>
    </submittedName>
</protein>
<dbReference type="eggNOG" id="ENOG5033E7I">
    <property type="taxonomic scope" value="Bacteria"/>
</dbReference>
<evidence type="ECO:0000313" key="1">
    <source>
        <dbReference type="EMBL" id="AMW06129.1"/>
    </source>
</evidence>
<evidence type="ECO:0000313" key="2">
    <source>
        <dbReference type="Proteomes" id="UP000076404"/>
    </source>
</evidence>